<dbReference type="EMBL" id="JBIGIA010000003">
    <property type="protein sequence ID" value="MFG6456289.1"/>
    <property type="molecule type" value="Genomic_DNA"/>
</dbReference>
<evidence type="ECO:0000313" key="1">
    <source>
        <dbReference type="EMBL" id="MFG6456289.1"/>
    </source>
</evidence>
<dbReference type="GO" id="GO:0032259">
    <property type="term" value="P:methylation"/>
    <property type="evidence" value="ECO:0007669"/>
    <property type="project" value="UniProtKB-KW"/>
</dbReference>
<keyword evidence="1" id="KW-0808">Transferase</keyword>
<dbReference type="EC" id="2.1.1.222" evidence="1"/>
<dbReference type="SUPFAM" id="SSF53335">
    <property type="entry name" value="S-adenosyl-L-methionine-dependent methyltransferases"/>
    <property type="match status" value="1"/>
</dbReference>
<dbReference type="EC" id="2.1.1.64" evidence="1"/>
<gene>
    <name evidence="1" type="ORF">ACG00X_05545</name>
</gene>
<reference evidence="1 2" key="1">
    <citation type="submission" date="2024-09" db="EMBL/GenBank/DDBJ databases">
        <title>Novel species of the genus Pelomonas and Roseateles isolated from streams.</title>
        <authorList>
            <person name="Lu H."/>
        </authorList>
    </citation>
    <scope>NUCLEOTIDE SEQUENCE [LARGE SCALE GENOMIC DNA]</scope>
    <source>
        <strain evidence="1 2">BYS96W</strain>
    </source>
</reference>
<dbReference type="CDD" id="cd02440">
    <property type="entry name" value="AdoMet_MTases"/>
    <property type="match status" value="1"/>
</dbReference>
<dbReference type="GO" id="GO:0061542">
    <property type="term" value="F:3-demethylubiquinol 3-O-methyltransferase activity"/>
    <property type="evidence" value="ECO:0007669"/>
    <property type="project" value="UniProtKB-EC"/>
</dbReference>
<keyword evidence="2" id="KW-1185">Reference proteome</keyword>
<accession>A0ABW7G2X4</accession>
<dbReference type="GO" id="GO:0102208">
    <property type="term" value="F:2-polyprenyl-6-hydroxyphenol methylase activity"/>
    <property type="evidence" value="ECO:0007669"/>
    <property type="project" value="UniProtKB-EC"/>
</dbReference>
<dbReference type="Proteomes" id="UP001606305">
    <property type="component" value="Unassembled WGS sequence"/>
</dbReference>
<keyword evidence="1" id="KW-0489">Methyltransferase</keyword>
<dbReference type="InterPro" id="IPR029063">
    <property type="entry name" value="SAM-dependent_MTases_sf"/>
</dbReference>
<dbReference type="RefSeq" id="WP_394487013.1">
    <property type="nucleotide sequence ID" value="NZ_JBIGIA010000003.1"/>
</dbReference>
<sequence length="221" mass="23307">MMDVDAGTAAFYDGYATQLEATEASRSAMLGLLAATLPPGASVLDVGAGSGRDVAALRDLGFDAFGVEPNPAMRDTALRLRPALAGCLADASLPALGRPFSDRYPQGFDAVVCSAVLMHVAPASLAAALTALAHQLRPPRHQEPAHLRPALALSLPEMDAAQLQDDRDADGRRFHNHAPALVEALLGELGLTTERADVNDAVLASASTRWHMRVFRRRAAP</sequence>
<dbReference type="Gene3D" id="3.40.50.150">
    <property type="entry name" value="Vaccinia Virus protein VP39"/>
    <property type="match status" value="1"/>
</dbReference>
<organism evidence="1 2">
    <name type="scientific">Pelomonas nitida</name>
    <dbReference type="NCBI Taxonomy" id="3299027"/>
    <lineage>
        <taxon>Bacteria</taxon>
        <taxon>Pseudomonadati</taxon>
        <taxon>Pseudomonadota</taxon>
        <taxon>Betaproteobacteria</taxon>
        <taxon>Burkholderiales</taxon>
        <taxon>Sphaerotilaceae</taxon>
        <taxon>Roseateles</taxon>
    </lineage>
</organism>
<name>A0ABW7G2X4_9BURK</name>
<dbReference type="Pfam" id="PF13489">
    <property type="entry name" value="Methyltransf_23"/>
    <property type="match status" value="1"/>
</dbReference>
<comment type="caution">
    <text evidence="1">The sequence shown here is derived from an EMBL/GenBank/DDBJ whole genome shotgun (WGS) entry which is preliminary data.</text>
</comment>
<protein>
    <submittedName>
        <fullName evidence="1">Class I SAM-dependent methyltransferase</fullName>
        <ecNumber evidence="1">2.1.1.222</ecNumber>
        <ecNumber evidence="1">2.1.1.64</ecNumber>
    </submittedName>
</protein>
<evidence type="ECO:0000313" key="2">
    <source>
        <dbReference type="Proteomes" id="UP001606305"/>
    </source>
</evidence>
<proteinExistence type="predicted"/>